<evidence type="ECO:0000256" key="2">
    <source>
        <dbReference type="SAM" id="Phobius"/>
    </source>
</evidence>
<feature type="transmembrane region" description="Helical" evidence="2">
    <location>
        <begin position="172"/>
        <end position="196"/>
    </location>
</feature>
<comment type="caution">
    <text evidence="3">The sequence shown here is derived from an EMBL/GenBank/DDBJ whole genome shotgun (WGS) entry which is preliminary data.</text>
</comment>
<feature type="transmembrane region" description="Helical" evidence="2">
    <location>
        <begin position="124"/>
        <end position="146"/>
    </location>
</feature>
<dbReference type="EMBL" id="JAGPNK010000012">
    <property type="protein sequence ID" value="KAH7310563.1"/>
    <property type="molecule type" value="Genomic_DNA"/>
</dbReference>
<feature type="compositionally biased region" description="Pro residues" evidence="1">
    <location>
        <begin position="230"/>
        <end position="240"/>
    </location>
</feature>
<keyword evidence="2" id="KW-1133">Transmembrane helix</keyword>
<evidence type="ECO:0000313" key="3">
    <source>
        <dbReference type="EMBL" id="KAH7310563.1"/>
    </source>
</evidence>
<reference evidence="3" key="1">
    <citation type="journal article" date="2021" name="Nat. Commun.">
        <title>Genetic determinants of endophytism in the Arabidopsis root mycobiome.</title>
        <authorList>
            <person name="Mesny F."/>
            <person name="Miyauchi S."/>
            <person name="Thiergart T."/>
            <person name="Pickel B."/>
            <person name="Atanasova L."/>
            <person name="Karlsson M."/>
            <person name="Huettel B."/>
            <person name="Barry K.W."/>
            <person name="Haridas S."/>
            <person name="Chen C."/>
            <person name="Bauer D."/>
            <person name="Andreopoulos W."/>
            <person name="Pangilinan J."/>
            <person name="LaButti K."/>
            <person name="Riley R."/>
            <person name="Lipzen A."/>
            <person name="Clum A."/>
            <person name="Drula E."/>
            <person name="Henrissat B."/>
            <person name="Kohler A."/>
            <person name="Grigoriev I.V."/>
            <person name="Martin F.M."/>
            <person name="Hacquard S."/>
        </authorList>
    </citation>
    <scope>NUCLEOTIDE SEQUENCE</scope>
    <source>
        <strain evidence="3">MPI-CAGE-CH-0235</strain>
    </source>
</reference>
<evidence type="ECO:0000313" key="4">
    <source>
        <dbReference type="Proteomes" id="UP000813444"/>
    </source>
</evidence>
<keyword evidence="4" id="KW-1185">Reference proteome</keyword>
<evidence type="ECO:0000256" key="1">
    <source>
        <dbReference type="SAM" id="MobiDB-lite"/>
    </source>
</evidence>
<gene>
    <name evidence="3" type="ORF">B0I35DRAFT_412060</name>
</gene>
<feature type="region of interest" description="Disordered" evidence="1">
    <location>
        <begin position="230"/>
        <end position="258"/>
    </location>
</feature>
<accession>A0A8K0WMH8</accession>
<keyword evidence="2" id="KW-0812">Transmembrane</keyword>
<dbReference type="OrthoDB" id="5279542at2759"/>
<organism evidence="3 4">
    <name type="scientific">Stachybotrys elegans</name>
    <dbReference type="NCBI Taxonomy" id="80388"/>
    <lineage>
        <taxon>Eukaryota</taxon>
        <taxon>Fungi</taxon>
        <taxon>Dikarya</taxon>
        <taxon>Ascomycota</taxon>
        <taxon>Pezizomycotina</taxon>
        <taxon>Sordariomycetes</taxon>
        <taxon>Hypocreomycetidae</taxon>
        <taxon>Hypocreales</taxon>
        <taxon>Stachybotryaceae</taxon>
        <taxon>Stachybotrys</taxon>
    </lineage>
</organism>
<evidence type="ECO:0008006" key="5">
    <source>
        <dbReference type="Google" id="ProtNLM"/>
    </source>
</evidence>
<proteinExistence type="predicted"/>
<feature type="compositionally biased region" description="Polar residues" evidence="1">
    <location>
        <begin position="1"/>
        <end position="15"/>
    </location>
</feature>
<feature type="transmembrane region" description="Helical" evidence="2">
    <location>
        <begin position="83"/>
        <end position="103"/>
    </location>
</feature>
<feature type="transmembrane region" description="Helical" evidence="2">
    <location>
        <begin position="54"/>
        <end position="77"/>
    </location>
</feature>
<feature type="region of interest" description="Disordered" evidence="1">
    <location>
        <begin position="1"/>
        <end position="23"/>
    </location>
</feature>
<feature type="compositionally biased region" description="Low complexity" evidence="1">
    <location>
        <begin position="241"/>
        <end position="251"/>
    </location>
</feature>
<name>A0A8K0WMH8_9HYPO</name>
<keyword evidence="2" id="KW-0472">Membrane</keyword>
<dbReference type="AlphaFoldDB" id="A0A8K0WMH8"/>
<dbReference type="Proteomes" id="UP000813444">
    <property type="component" value="Unassembled WGS sequence"/>
</dbReference>
<protein>
    <recommendedName>
        <fullName evidence="5">MARVEL domain-containing protein</fullName>
    </recommendedName>
</protein>
<sequence length="258" mass="28648">MSEPTAATPSQQEKGQQPAAAQPMVPPGAPFQYGQYMYQPQVIHNKAWQRTKDALQIISLLASIIGLGLAGSLGGSWYSYYTLFWNLPLFIFTAIWSIAELAVRIKRKFQGTGIHPGVHVAMSLLIWLGASVIAGFQITLTAYRAYDIDYYDECWDEFEGEYRSCGTSSFSLMAALCAFTVIVWLVHFILFIGACVDTSKHNALRRAQVMFVQGPPPTWGVPPNAWQPVPMQPMPMPAQPQPTQAPAAQPAEYYTPQR</sequence>